<accession>A0ABD8B2V0</accession>
<dbReference type="GeneID" id="93479994"/>
<dbReference type="Proteomes" id="UP001364764">
    <property type="component" value="Plasmid pY5S7-1"/>
</dbReference>
<geneLocation type="plasmid" evidence="1 2">
    <name>pY5S7-1</name>
</geneLocation>
<gene>
    <name evidence="1" type="ORF">V6668_30975</name>
</gene>
<sequence length="170" mass="20465">MAHYLKVNKGTEQWSVIHHQFTYHEKWFKYNDEISSFLGWDVKEEFGLYMNVEVLTLEREHLKKYRPEWIEQFKKNSKPAEAKIKSHVNKSWIKLCKELGLEVARFIDVRISTALLNERINVHQLEDYYIEIHSEKIFLPNNYNWGEEVDTPSFLRLQADHIEIKKLQSA</sequence>
<dbReference type="EMBL" id="CP145893">
    <property type="protein sequence ID" value="WWP24074.1"/>
    <property type="molecule type" value="Genomic_DNA"/>
</dbReference>
<dbReference type="AlphaFoldDB" id="A0ABD8B2V0"/>
<dbReference type="RefSeq" id="WP_100528103.1">
    <property type="nucleotide sequence ID" value="NZ_CP145893.1"/>
</dbReference>
<protein>
    <submittedName>
        <fullName evidence="1">Uncharacterized protein</fullName>
    </submittedName>
</protein>
<name>A0ABD8B2V0_PAEAM</name>
<reference evidence="1 2" key="1">
    <citation type="submission" date="2024-02" db="EMBL/GenBank/DDBJ databases">
        <title>Complete sequences of two Paenibacillus sp. strains and one Lysinibacillus strain isolated from the environment on STAA medium highlight biotechnological potential.</title>
        <authorList>
            <person name="Attere S.A."/>
            <person name="Piche L.C."/>
            <person name="Intertaglia L."/>
            <person name="Lami R."/>
            <person name="Charette S.J."/>
            <person name="Vincent A.T."/>
        </authorList>
    </citation>
    <scope>NUCLEOTIDE SEQUENCE [LARGE SCALE GENOMIC DNA]</scope>
    <source>
        <strain evidence="1 2">Y5S-7</strain>
        <plasmid evidence="1 2">pY5S7-1</plasmid>
    </source>
</reference>
<organism evidence="1 2">
    <name type="scientific">Paenibacillus amylolyticus</name>
    <dbReference type="NCBI Taxonomy" id="1451"/>
    <lineage>
        <taxon>Bacteria</taxon>
        <taxon>Bacillati</taxon>
        <taxon>Bacillota</taxon>
        <taxon>Bacilli</taxon>
        <taxon>Bacillales</taxon>
        <taxon>Paenibacillaceae</taxon>
        <taxon>Paenibacillus</taxon>
    </lineage>
</organism>
<evidence type="ECO:0000313" key="2">
    <source>
        <dbReference type="Proteomes" id="UP001364764"/>
    </source>
</evidence>
<keyword evidence="1" id="KW-0614">Plasmid</keyword>
<evidence type="ECO:0000313" key="1">
    <source>
        <dbReference type="EMBL" id="WWP24074.1"/>
    </source>
</evidence>
<proteinExistence type="predicted"/>